<reference evidence="1 2" key="1">
    <citation type="submission" date="2018-12" db="EMBL/GenBank/DDBJ databases">
        <authorList>
            <person name="Yang E."/>
        </authorList>
    </citation>
    <scope>NUCLEOTIDE SEQUENCE [LARGE SCALE GENOMIC DNA]</scope>
    <source>
        <strain evidence="1 2">SOD</strain>
    </source>
</reference>
<dbReference type="InterPro" id="IPR016195">
    <property type="entry name" value="Pol/histidinol_Pase-like"/>
</dbReference>
<accession>A0A430HQQ1</accession>
<dbReference type="Proteomes" id="UP000278085">
    <property type="component" value="Unassembled WGS sequence"/>
</dbReference>
<sequence>MHRFDPKTEAGHYIAPIGLYERNKERPFLGAVSCERRTLVAGEWTELRLVYTVGGSGLADGAWLKLAFKFYSDWALFQTSDPGAANFVTAEYHAGALAPGQSAATVQHLTVRFDQKGHERPFQKAVIVDIVDGYLNPGDRIVIRLGDRRQGGAGTRVQSFVEQGFRFRMFIDPLGSSKFAEVPGDILLDIVPGPARRLQIIAPRLVGNDEAFDILVRADDAWGNTARNLPLAGTLRLRGPHGVARELPFTLAAEGWAVVRLAALRLPQQGEWRIDAATDDDGVAAPAPALAYIDSDSGSGALRALYADLHVHSDDTVGTNDTLYNLSYGRDVAGLDVLGYTANDFNITESRWDKAVELIHSLNEAGRFVCYPGTEWCGNSSAGGDRNVVFLRDGKPQFPFDKHGRLVRSFEWNEFTAGTLKPGAWPVDQLYAAYAHDPEGHLMMPHIGGRRCNLDWHHPELERLIEVGSAWGQFHWVYAEALQKGYRMGAAANSDEHQGRCGGGVPATAVFGSRGGLTGVIADRFDREGVATALRARRTFATTGERSFASLRLGTHWMGEVVRARAGEALSYRLLGDQGWEEVSLYDGEHCVWQRDLQQEAGLAPAKVRVRVGGARVRERYRGAYWSGTIRVVGALVLDVEAFGLDHPEQTCWRQDATTVAFRTSTSGDTDSIELSLSTLSGCTIEVSARIDGYVKVGDPLQPQAFVHAPQVGLTVTGEQLHGQPRHEQRLPGAELRLSVERISDAALPREVTGEIALAALALAPEREHPLFITARQRDQSRVWTSAVFLSVT</sequence>
<dbReference type="OrthoDB" id="543560at2"/>
<keyword evidence="2" id="KW-1185">Reference proteome</keyword>
<evidence type="ECO:0000313" key="1">
    <source>
        <dbReference type="EMBL" id="RSZ59837.1"/>
    </source>
</evidence>
<proteinExistence type="predicted"/>
<evidence type="ECO:0000313" key="2">
    <source>
        <dbReference type="Proteomes" id="UP000278085"/>
    </source>
</evidence>
<dbReference type="AlphaFoldDB" id="A0A430HQQ1"/>
<dbReference type="EMBL" id="RXLQ01000003">
    <property type="protein sequence ID" value="RSZ59837.1"/>
    <property type="molecule type" value="Genomic_DNA"/>
</dbReference>
<gene>
    <name evidence="1" type="ORF">EJB06_06515</name>
</gene>
<dbReference type="Gene3D" id="3.20.20.140">
    <property type="entry name" value="Metal-dependent hydrolases"/>
    <property type="match status" value="1"/>
</dbReference>
<name>A0A430HQQ1_9BURK</name>
<evidence type="ECO:0008006" key="3">
    <source>
        <dbReference type="Google" id="ProtNLM"/>
    </source>
</evidence>
<comment type="caution">
    <text evidence="1">The sequence shown here is derived from an EMBL/GenBank/DDBJ whole genome shotgun (WGS) entry which is preliminary data.</text>
</comment>
<protein>
    <recommendedName>
        <fullName evidence="3">DUF3604 domain-containing protein</fullName>
    </recommendedName>
</protein>
<dbReference type="SUPFAM" id="SSF89550">
    <property type="entry name" value="PHP domain-like"/>
    <property type="match status" value="1"/>
</dbReference>
<dbReference type="RefSeq" id="WP_126073199.1">
    <property type="nucleotide sequence ID" value="NZ_CP051166.1"/>
</dbReference>
<organism evidence="1 2">
    <name type="scientific">Massilia atriviolacea</name>
    <dbReference type="NCBI Taxonomy" id="2495579"/>
    <lineage>
        <taxon>Bacteria</taxon>
        <taxon>Pseudomonadati</taxon>
        <taxon>Pseudomonadota</taxon>
        <taxon>Betaproteobacteria</taxon>
        <taxon>Burkholderiales</taxon>
        <taxon>Oxalobacteraceae</taxon>
        <taxon>Telluria group</taxon>
        <taxon>Massilia</taxon>
    </lineage>
</organism>